<dbReference type="PANTHER" id="PTHR43575">
    <property type="entry name" value="PROTEIN ABCI7, CHLOROPLASTIC"/>
    <property type="match status" value="1"/>
</dbReference>
<dbReference type="InterPro" id="IPR037284">
    <property type="entry name" value="SUF_FeS_clus_asmbl_SufBD_sf"/>
</dbReference>
<dbReference type="STRING" id="631362.Thi970DRAFT_03988"/>
<evidence type="ECO:0000313" key="4">
    <source>
        <dbReference type="EMBL" id="EIC20359.1"/>
    </source>
</evidence>
<dbReference type="GO" id="GO:0016226">
    <property type="term" value="P:iron-sulfur cluster assembly"/>
    <property type="evidence" value="ECO:0007669"/>
    <property type="project" value="InterPro"/>
</dbReference>
<reference evidence="4 5" key="2">
    <citation type="submission" date="2011-11" db="EMBL/GenBank/DDBJ databases">
        <authorList>
            <consortium name="US DOE Joint Genome Institute"/>
            <person name="Lucas S."/>
            <person name="Han J."/>
            <person name="Lapidus A."/>
            <person name="Cheng J.-F."/>
            <person name="Goodwin L."/>
            <person name="Pitluck S."/>
            <person name="Peters L."/>
            <person name="Ovchinnikova G."/>
            <person name="Zhang X."/>
            <person name="Detter J.C."/>
            <person name="Han C."/>
            <person name="Tapia R."/>
            <person name="Land M."/>
            <person name="Hauser L."/>
            <person name="Kyrpides N."/>
            <person name="Ivanova N."/>
            <person name="Pagani I."/>
            <person name="Vogl K."/>
            <person name="Liu Z."/>
            <person name="Overmann J."/>
            <person name="Frigaard N.-U."/>
            <person name="Bryant D."/>
            <person name="Woyke T."/>
        </authorList>
    </citation>
    <scope>NUCLEOTIDE SEQUENCE [LARGE SCALE GENOMIC DNA]</scope>
    <source>
        <strain evidence="4 5">970</strain>
    </source>
</reference>
<evidence type="ECO:0000313" key="5">
    <source>
        <dbReference type="Proteomes" id="UP000002964"/>
    </source>
</evidence>
<sequence>MKSAPTSITPTEPALLGWLDGAPAERRRREPDWLTAMRAAATERASNQGVPTKRSEGWRYTSLRALIDQGFQPHQEPITALQPEDIEDQLIPGLDSHRLVMVNGHFEPRLSQLEGLPAGVRIGSLADVLAQDADALAGLLGQIAGDGQHLFTSLNTAGFDDGLVMLIDAKVRLERPVELLNISIGLDQAEGPGLAQPRHLIHLAAGAQAELIERHLSFGDALYCNNAVVEIRLAEQARLHHVRLQQESPSAYHLTGLYLEQDAASRYRSVNIGMGGVWARTDLVARFLAPEADCELQGLYLAGDGQLIDYHMDVQHLVPGCASRENFKGILHGKGKAVFDGRVYVAADAHQTDAAMSNRNLILSPNAEVDTKPQLEIYANDVKCSHGTTVGQLDPEMLFYLRSRGIAAALARRMLCLGFAGEIIDAIGSEPLREQISEAVGERLERSPL</sequence>
<dbReference type="InterPro" id="IPR011542">
    <property type="entry name" value="SUF_FeS_clus_asmbl_SufD"/>
</dbReference>
<evidence type="ECO:0000259" key="3">
    <source>
        <dbReference type="Pfam" id="PF19295"/>
    </source>
</evidence>
<dbReference type="InterPro" id="IPR000825">
    <property type="entry name" value="SUF_FeS_clus_asmbl_SufBD_core"/>
</dbReference>
<organism evidence="4 5">
    <name type="scientific">Thiorhodovibrio frisius</name>
    <dbReference type="NCBI Taxonomy" id="631362"/>
    <lineage>
        <taxon>Bacteria</taxon>
        <taxon>Pseudomonadati</taxon>
        <taxon>Pseudomonadota</taxon>
        <taxon>Gammaproteobacteria</taxon>
        <taxon>Chromatiales</taxon>
        <taxon>Chromatiaceae</taxon>
        <taxon>Thiorhodovibrio</taxon>
    </lineage>
</organism>
<dbReference type="Pfam" id="PF19295">
    <property type="entry name" value="SufBD_N"/>
    <property type="match status" value="1"/>
</dbReference>
<comment type="similarity">
    <text evidence="1">Belongs to the iron-sulfur cluster assembly SufBD family.</text>
</comment>
<dbReference type="Pfam" id="PF01458">
    <property type="entry name" value="SUFBD_core"/>
    <property type="match status" value="1"/>
</dbReference>
<reference evidence="5" key="1">
    <citation type="submission" date="2011-06" db="EMBL/GenBank/DDBJ databases">
        <authorList>
            <consortium name="US DOE Joint Genome Institute (JGI-PGF)"/>
            <person name="Lucas S."/>
            <person name="Han J."/>
            <person name="Lapidus A."/>
            <person name="Cheng J.-F."/>
            <person name="Goodwin L."/>
            <person name="Pitluck S."/>
            <person name="Peters L."/>
            <person name="Land M.L."/>
            <person name="Hauser L."/>
            <person name="Vogl K."/>
            <person name="Liu Z."/>
            <person name="Overmann J."/>
            <person name="Frigaard N.-U."/>
            <person name="Bryant D.A."/>
            <person name="Woyke T.J."/>
        </authorList>
    </citation>
    <scope>NUCLEOTIDE SEQUENCE [LARGE SCALE GENOMIC DNA]</scope>
    <source>
        <strain evidence="5">970</strain>
    </source>
</reference>
<dbReference type="Proteomes" id="UP000002964">
    <property type="component" value="Unassembled WGS sequence"/>
</dbReference>
<dbReference type="InterPro" id="IPR055346">
    <property type="entry name" value="Fe-S_cluster_assembly_SufBD"/>
</dbReference>
<dbReference type="HOGENOM" id="CLU_026231_5_2_6"/>
<accession>H8Z4V2</accession>
<feature type="domain" description="SUF system FeS cluster assembly SufBD core" evidence="2">
    <location>
        <begin position="193"/>
        <end position="419"/>
    </location>
</feature>
<evidence type="ECO:0000259" key="2">
    <source>
        <dbReference type="Pfam" id="PF01458"/>
    </source>
</evidence>
<gene>
    <name evidence="4" type="ORF">Thi970DRAFT_03988</name>
</gene>
<dbReference type="InterPro" id="IPR045595">
    <property type="entry name" value="SufBD_N"/>
</dbReference>
<dbReference type="AlphaFoldDB" id="H8Z4V2"/>
<dbReference type="OrthoDB" id="9768262at2"/>
<name>H8Z4V2_9GAMM</name>
<dbReference type="NCBIfam" id="TIGR01981">
    <property type="entry name" value="sufD"/>
    <property type="match status" value="1"/>
</dbReference>
<protein>
    <submittedName>
        <fullName evidence="4">FeS assembly protein SufD</fullName>
    </submittedName>
</protein>
<dbReference type="eggNOG" id="COG0719">
    <property type="taxonomic scope" value="Bacteria"/>
</dbReference>
<keyword evidence="5" id="KW-1185">Reference proteome</keyword>
<feature type="domain" description="SUF system FeS cluster assembly SufBD N-terminal" evidence="3">
    <location>
        <begin position="31"/>
        <end position="178"/>
    </location>
</feature>
<proteinExistence type="inferred from homology"/>
<dbReference type="RefSeq" id="WP_009150762.1">
    <property type="nucleotide sequence ID" value="NZ_CP121471.1"/>
</dbReference>
<dbReference type="SUPFAM" id="SSF101960">
    <property type="entry name" value="Stabilizer of iron transporter SufD"/>
    <property type="match status" value="1"/>
</dbReference>
<dbReference type="PANTHER" id="PTHR43575:SF1">
    <property type="entry name" value="PROTEIN ABCI7, CHLOROPLASTIC"/>
    <property type="match status" value="1"/>
</dbReference>
<evidence type="ECO:0000256" key="1">
    <source>
        <dbReference type="ARBA" id="ARBA00043967"/>
    </source>
</evidence>
<dbReference type="EMBL" id="JH603170">
    <property type="protein sequence ID" value="EIC20359.1"/>
    <property type="molecule type" value="Genomic_DNA"/>
</dbReference>